<name>A0A1A8XCL1_PLAOA</name>
<organism evidence="1 2">
    <name type="scientific">Plasmodium ovale curtisi</name>
    <dbReference type="NCBI Taxonomy" id="864141"/>
    <lineage>
        <taxon>Eukaryota</taxon>
        <taxon>Sar</taxon>
        <taxon>Alveolata</taxon>
        <taxon>Apicomplexa</taxon>
        <taxon>Aconoidasida</taxon>
        <taxon>Haemosporida</taxon>
        <taxon>Plasmodiidae</taxon>
        <taxon>Plasmodium</taxon>
        <taxon>Plasmodium (Plasmodium)</taxon>
    </lineage>
</organism>
<dbReference type="AlphaFoldDB" id="A0A1A8XCL1"/>
<reference evidence="2" key="1">
    <citation type="submission" date="2016-05" db="EMBL/GenBank/DDBJ databases">
        <authorList>
            <person name="Naeem Raeece"/>
        </authorList>
    </citation>
    <scope>NUCLEOTIDE SEQUENCE [LARGE SCALE GENOMIC DNA]</scope>
</reference>
<accession>A0A1A8XCL1</accession>
<sequence>MITLIRNTMFDGNEYYVTKITVKYLNKNETNGIKKKVFLIPENKIILVYYNNYNKISNVCEVYEKFVRYNVDTEEDEEIVTYKKNSIYKHFVNYEEPIGSDKLYLLKEERDCFEDIKYIYNDVICSIMKKKKEVKKMEASYQYMPDSITNINEIIYHDNGKIDSFNKNIMEDNLNIYNFCQEYPWNNHVEVSMKNHFFLSKKKMLAIECACDEIAYVSSQETHKLDHKGSSQKEFPLKEDQALRNLKCAKLNGKEKCQKAGAMKLSILENRLLKYKQELSEIKDLSNLPNCEKAEKIKKKIKFTEDRIYHCKTNE</sequence>
<dbReference type="EMBL" id="FLQV01003908">
    <property type="protein sequence ID" value="SBT02946.1"/>
    <property type="molecule type" value="Genomic_DNA"/>
</dbReference>
<protein>
    <submittedName>
        <fullName evidence="1">Uncharacterized protein</fullName>
    </submittedName>
</protein>
<dbReference type="Proteomes" id="UP000078546">
    <property type="component" value="Unassembled WGS sequence"/>
</dbReference>
<evidence type="ECO:0000313" key="1">
    <source>
        <dbReference type="EMBL" id="SBT02946.1"/>
    </source>
</evidence>
<proteinExistence type="predicted"/>
<gene>
    <name evidence="1" type="ORF">POVCU1_082470</name>
</gene>
<evidence type="ECO:0000313" key="2">
    <source>
        <dbReference type="Proteomes" id="UP000078546"/>
    </source>
</evidence>